<gene>
    <name evidence="2" type="ORF">KQ878_03605</name>
</gene>
<evidence type="ECO:0000313" key="3">
    <source>
        <dbReference type="Proteomes" id="UP000812267"/>
    </source>
</evidence>
<keyword evidence="1" id="KW-0472">Membrane</keyword>
<protein>
    <submittedName>
        <fullName evidence="2">Uncharacterized protein</fullName>
    </submittedName>
</protein>
<feature type="transmembrane region" description="Helical" evidence="1">
    <location>
        <begin position="38"/>
        <end position="60"/>
    </location>
</feature>
<dbReference type="Proteomes" id="UP000812267">
    <property type="component" value="Unassembled WGS sequence"/>
</dbReference>
<evidence type="ECO:0000256" key="1">
    <source>
        <dbReference type="SAM" id="Phobius"/>
    </source>
</evidence>
<accession>A0ABS6DSM5</accession>
<keyword evidence="1" id="KW-1133">Transmembrane helix</keyword>
<name>A0ABS6DSM5_9MOLU</name>
<feature type="transmembrane region" description="Helical" evidence="1">
    <location>
        <begin position="102"/>
        <end position="129"/>
    </location>
</feature>
<feature type="transmembrane region" description="Helical" evidence="1">
    <location>
        <begin position="12"/>
        <end position="32"/>
    </location>
</feature>
<dbReference type="RefSeq" id="WP_216505494.1">
    <property type="nucleotide sequence ID" value="NZ_JAHMHJ010000002.1"/>
</dbReference>
<keyword evidence="3" id="KW-1185">Reference proteome</keyword>
<evidence type="ECO:0000313" key="2">
    <source>
        <dbReference type="EMBL" id="MBU4693951.1"/>
    </source>
</evidence>
<organism evidence="2 3">
    <name type="scientific">Mycoplasma zalophidermidis</name>
    <dbReference type="NCBI Taxonomy" id="398174"/>
    <lineage>
        <taxon>Bacteria</taxon>
        <taxon>Bacillati</taxon>
        <taxon>Mycoplasmatota</taxon>
        <taxon>Mollicutes</taxon>
        <taxon>Mycoplasmataceae</taxon>
        <taxon>Mycoplasma</taxon>
    </lineage>
</organism>
<sequence length="142" mass="15908">MQDRFLGRIYILHWSLFAVLTVIFSLCCFFYQPTLVLGYVIGACGAYLCFEIRQAFLTNLFANKRSAVSNALVNWVLSIALVGVLVASILVINHYFGSKHSMALFPINVFTFSLGLSNIMVAVILSMFFNIPKKRKGGPCKR</sequence>
<dbReference type="EMBL" id="JAHMHK010000009">
    <property type="protein sequence ID" value="MBU4693951.1"/>
    <property type="molecule type" value="Genomic_DNA"/>
</dbReference>
<keyword evidence="1" id="KW-0812">Transmembrane</keyword>
<feature type="transmembrane region" description="Helical" evidence="1">
    <location>
        <begin position="72"/>
        <end position="96"/>
    </location>
</feature>
<proteinExistence type="predicted"/>
<comment type="caution">
    <text evidence="2">The sequence shown here is derived from an EMBL/GenBank/DDBJ whole genome shotgun (WGS) entry which is preliminary data.</text>
</comment>
<reference evidence="2" key="1">
    <citation type="submission" date="2021-06" db="EMBL/GenBank/DDBJ databases">
        <title>Novel Mycoplasma species detected in California sea lions (Zalophus californianus) from the USA.</title>
        <authorList>
            <person name="Volokhov D.V."/>
            <person name="Furtak V.A."/>
            <person name="Zagorodnyaya T.A."/>
        </authorList>
    </citation>
    <scope>NUCLEOTIDE SEQUENCE [LARGE SCALE GENOMIC DNA]</scope>
    <source>
        <strain evidence="2">CSL 4779</strain>
    </source>
</reference>